<organism evidence="3 4">
    <name type="scientific">Sphingobacterium spiritivorum ATCC 33300</name>
    <dbReference type="NCBI Taxonomy" id="525372"/>
    <lineage>
        <taxon>Bacteria</taxon>
        <taxon>Pseudomonadati</taxon>
        <taxon>Bacteroidota</taxon>
        <taxon>Sphingobacteriia</taxon>
        <taxon>Sphingobacteriales</taxon>
        <taxon>Sphingobacteriaceae</taxon>
        <taxon>Sphingobacterium</taxon>
    </lineage>
</organism>
<keyword evidence="1" id="KW-0732">Signal</keyword>
<dbReference type="InterPro" id="IPR036426">
    <property type="entry name" value="Bulb-type_lectin_dom_sf"/>
</dbReference>
<evidence type="ECO:0000259" key="2">
    <source>
        <dbReference type="PROSITE" id="PS50927"/>
    </source>
</evidence>
<dbReference type="InterPro" id="IPR001480">
    <property type="entry name" value="Bulb-type_lectin_dom"/>
</dbReference>
<dbReference type="PROSITE" id="PS50927">
    <property type="entry name" value="BULB_LECTIN"/>
    <property type="match status" value="1"/>
</dbReference>
<dbReference type="Proteomes" id="UP000006241">
    <property type="component" value="Unassembled WGS sequence"/>
</dbReference>
<proteinExistence type="predicted"/>
<gene>
    <name evidence="3" type="ORF">HMPREF0765_1157</name>
</gene>
<accession>C2FV01</accession>
<evidence type="ECO:0000313" key="4">
    <source>
        <dbReference type="Proteomes" id="UP000006241"/>
    </source>
</evidence>
<dbReference type="SMART" id="SM00108">
    <property type="entry name" value="B_lectin"/>
    <property type="match status" value="1"/>
</dbReference>
<name>C2FV01_SPHSI</name>
<feature type="chain" id="PRO_5002913976" description="Bulb-type lectin domain-containing protein" evidence="1">
    <location>
        <begin position="22"/>
        <end position="290"/>
    </location>
</feature>
<evidence type="ECO:0000313" key="3">
    <source>
        <dbReference type="EMBL" id="EEI93245.1"/>
    </source>
</evidence>
<dbReference type="AlphaFoldDB" id="C2FV01"/>
<evidence type="ECO:0000256" key="1">
    <source>
        <dbReference type="SAM" id="SignalP"/>
    </source>
</evidence>
<dbReference type="SUPFAM" id="SSF51110">
    <property type="entry name" value="alpha-D-mannose-specific plant lectins"/>
    <property type="match status" value="1"/>
</dbReference>
<protein>
    <recommendedName>
        <fullName evidence="2">Bulb-type lectin domain-containing protein</fullName>
    </recommendedName>
</protein>
<dbReference type="EMBL" id="ACHB01000028">
    <property type="protein sequence ID" value="EEI93245.1"/>
    <property type="molecule type" value="Genomic_DNA"/>
</dbReference>
<dbReference type="HOGENOM" id="CLU_959441_0_0_10"/>
<reference evidence="3 4" key="1">
    <citation type="submission" date="2009-01" db="EMBL/GenBank/DDBJ databases">
        <authorList>
            <person name="Qin X."/>
            <person name="Bachman B."/>
            <person name="Battles P."/>
            <person name="Bell A."/>
            <person name="Bess C."/>
            <person name="Bickham C."/>
            <person name="Chaboub L."/>
            <person name="Chen D."/>
            <person name="Coyle M."/>
            <person name="Deiros D.R."/>
            <person name="Dinh H."/>
            <person name="Forbes L."/>
            <person name="Fowler G."/>
            <person name="Francisco L."/>
            <person name="Fu Q."/>
            <person name="Gubbala S."/>
            <person name="Hale W."/>
            <person name="Han Y."/>
            <person name="Hemphill L."/>
            <person name="Highlander S.K."/>
            <person name="Hirani K."/>
            <person name="Hogues M."/>
            <person name="Jackson L."/>
            <person name="Jakkamsetti A."/>
            <person name="Javaid M."/>
            <person name="Jiang H."/>
            <person name="Korchina V."/>
            <person name="Kovar C."/>
            <person name="Lara F."/>
            <person name="Lee S."/>
            <person name="Mata R."/>
            <person name="Mathew T."/>
            <person name="Moen C."/>
            <person name="Morales K."/>
            <person name="Munidasa M."/>
            <person name="Nazareth L."/>
            <person name="Ngo R."/>
            <person name="Nguyen L."/>
            <person name="Okwuonu G."/>
            <person name="Ongeri F."/>
            <person name="Patil S."/>
            <person name="Petrosino J."/>
            <person name="Pham C."/>
            <person name="Pham P."/>
            <person name="Pu L.-L."/>
            <person name="Puazo M."/>
            <person name="Raj R."/>
            <person name="Reid J."/>
            <person name="Rouhana J."/>
            <person name="Saada N."/>
            <person name="Shang Y."/>
            <person name="Simmons D."/>
            <person name="Thornton R."/>
            <person name="Warren J."/>
            <person name="Weissenberger G."/>
            <person name="Zhang J."/>
            <person name="Zhang L."/>
            <person name="Zhou C."/>
            <person name="Zhu D."/>
            <person name="Muzny D."/>
            <person name="Worley K."/>
            <person name="Gibbs R."/>
        </authorList>
    </citation>
    <scope>NUCLEOTIDE SEQUENCE [LARGE SCALE GENOMIC DNA]</scope>
    <source>
        <strain evidence="3 4">ATCC 33300</strain>
    </source>
</reference>
<comment type="caution">
    <text evidence="3">The sequence shown here is derived from an EMBL/GenBank/DDBJ whole genome shotgun (WGS) entry which is preliminary data.</text>
</comment>
<feature type="domain" description="Bulb-type lectin" evidence="2">
    <location>
        <begin position="137"/>
        <end position="266"/>
    </location>
</feature>
<dbReference type="PROSITE" id="PS51257">
    <property type="entry name" value="PROKAR_LIPOPROTEIN"/>
    <property type="match status" value="1"/>
</dbReference>
<sequence length="290" mass="32401">MIVIMKIKKLTIALLGMSLLASCKNEVVKPTEDVKNVDDQEILKLKNFYGKIANIPTDSVVYNADKDYFVIAGRESIESGEELAVAFMQAQSFSAASNNLYPPGHPQYAGYPTSWYYNFVFKKKQPATVINTEYYSGSTIKAGATLMFPFTLTSPNRQFSLLAQVDGNLVIRNNGNGKILWDSGSYRKYGTREIYQIRFQNDGNLVIYSNKDGIFGDVVWATNNLFVPGGDPGFALIRTNARYVLQDDGNLVLYFAINSSFTPTRDIIAQPIAETNTWGGRVSTQWNQIK</sequence>
<dbReference type="Gene3D" id="2.90.10.10">
    <property type="entry name" value="Bulb-type lectin domain"/>
    <property type="match status" value="2"/>
</dbReference>
<feature type="signal peptide" evidence="1">
    <location>
        <begin position="1"/>
        <end position="21"/>
    </location>
</feature>